<dbReference type="AlphaFoldDB" id="A0A2T7E4S4"/>
<dbReference type="EMBL" id="CM009751">
    <property type="protein sequence ID" value="PUZ62831.1"/>
    <property type="molecule type" value="Genomic_DNA"/>
</dbReference>
<accession>A0A2T7E4S4</accession>
<protein>
    <submittedName>
        <fullName evidence="2">Uncharacterized protein</fullName>
    </submittedName>
</protein>
<dbReference type="Proteomes" id="UP000244336">
    <property type="component" value="Chromosome 3"/>
</dbReference>
<dbReference type="Gramene" id="PUZ62831">
    <property type="protein sequence ID" value="PUZ62831"/>
    <property type="gene ID" value="GQ55_3G018100"/>
</dbReference>
<gene>
    <name evidence="2" type="ORF">GQ55_3G018100</name>
</gene>
<reference evidence="2 3" key="1">
    <citation type="submission" date="2018-04" db="EMBL/GenBank/DDBJ databases">
        <title>WGS assembly of Panicum hallii var. hallii HAL2.</title>
        <authorList>
            <person name="Lovell J."/>
            <person name="Jenkins J."/>
            <person name="Lowry D."/>
            <person name="Mamidi S."/>
            <person name="Sreedasyam A."/>
            <person name="Weng X."/>
            <person name="Barry K."/>
            <person name="Bonette J."/>
            <person name="Campitelli B."/>
            <person name="Daum C."/>
            <person name="Gordon S."/>
            <person name="Gould B."/>
            <person name="Lipzen A."/>
            <person name="MacQueen A."/>
            <person name="Palacio-Mejia J."/>
            <person name="Plott C."/>
            <person name="Shakirov E."/>
            <person name="Shu S."/>
            <person name="Yoshinaga Y."/>
            <person name="Zane M."/>
            <person name="Rokhsar D."/>
            <person name="Grimwood J."/>
            <person name="Schmutz J."/>
            <person name="Juenger T."/>
        </authorList>
    </citation>
    <scope>NUCLEOTIDE SEQUENCE [LARGE SCALE GENOMIC DNA]</scope>
    <source>
        <strain evidence="3">cv. HAL2</strain>
    </source>
</reference>
<proteinExistence type="predicted"/>
<name>A0A2T7E4S4_9POAL</name>
<evidence type="ECO:0000313" key="3">
    <source>
        <dbReference type="Proteomes" id="UP000244336"/>
    </source>
</evidence>
<sequence>MDSTRTILRPEPSPLEISQPRCLTTSSPLFPSDTGRDGPPAVPIDVDDLLAEILLRLPALPSASPCPCAAKAQLAAPMNGRVLLTSRTRYGYGLRQVLAWNPVAGEHHLLGTPHVSDSNWDR</sequence>
<organism evidence="2 3">
    <name type="scientific">Panicum hallii var. hallii</name>
    <dbReference type="NCBI Taxonomy" id="1504633"/>
    <lineage>
        <taxon>Eukaryota</taxon>
        <taxon>Viridiplantae</taxon>
        <taxon>Streptophyta</taxon>
        <taxon>Embryophyta</taxon>
        <taxon>Tracheophyta</taxon>
        <taxon>Spermatophyta</taxon>
        <taxon>Magnoliopsida</taxon>
        <taxon>Liliopsida</taxon>
        <taxon>Poales</taxon>
        <taxon>Poaceae</taxon>
        <taxon>PACMAD clade</taxon>
        <taxon>Panicoideae</taxon>
        <taxon>Panicodae</taxon>
        <taxon>Paniceae</taxon>
        <taxon>Panicinae</taxon>
        <taxon>Panicum</taxon>
        <taxon>Panicum sect. Panicum</taxon>
    </lineage>
</organism>
<evidence type="ECO:0000313" key="2">
    <source>
        <dbReference type="EMBL" id="PUZ62831.1"/>
    </source>
</evidence>
<keyword evidence="3" id="KW-1185">Reference proteome</keyword>
<evidence type="ECO:0000256" key="1">
    <source>
        <dbReference type="SAM" id="MobiDB-lite"/>
    </source>
</evidence>
<feature type="region of interest" description="Disordered" evidence="1">
    <location>
        <begin position="1"/>
        <end position="42"/>
    </location>
</feature>